<evidence type="ECO:0000256" key="1">
    <source>
        <dbReference type="SAM" id="MobiDB-lite"/>
    </source>
</evidence>
<dbReference type="Pfam" id="PF00154">
    <property type="entry name" value="RecA_N"/>
    <property type="match status" value="1"/>
</dbReference>
<evidence type="ECO:0000313" key="4">
    <source>
        <dbReference type="Proteomes" id="UP000702544"/>
    </source>
</evidence>
<gene>
    <name evidence="3" type="ORF">GWO12_13245</name>
</gene>
<dbReference type="AlphaFoldDB" id="A0AAE4ZA04"/>
<dbReference type="InterPro" id="IPR049428">
    <property type="entry name" value="RecA-like_N"/>
</dbReference>
<comment type="caution">
    <text evidence="3">The sequence shown here is derived from an EMBL/GenBank/DDBJ whole genome shotgun (WGS) entry which is preliminary data.</text>
</comment>
<evidence type="ECO:0000259" key="2">
    <source>
        <dbReference type="Pfam" id="PF00154"/>
    </source>
</evidence>
<feature type="domain" description="RecA-like N-terminal" evidence="2">
    <location>
        <begin position="46"/>
        <end position="142"/>
    </location>
</feature>
<dbReference type="Proteomes" id="UP000702544">
    <property type="component" value="Unassembled WGS sequence"/>
</dbReference>
<dbReference type="EMBL" id="JAACAK010000113">
    <property type="protein sequence ID" value="NIR76054.1"/>
    <property type="molecule type" value="Genomic_DNA"/>
</dbReference>
<dbReference type="InterPro" id="IPR027417">
    <property type="entry name" value="P-loop_NTPase"/>
</dbReference>
<proteinExistence type="predicted"/>
<feature type="compositionally biased region" description="Basic and acidic residues" evidence="1">
    <location>
        <begin position="220"/>
        <end position="234"/>
    </location>
</feature>
<accession>A0AAE4ZA04</accession>
<sequence>MSPSTNALARSLPPELGSLARASELRSAGAGALAWRLGWPELDELLGGVPRGQLSEWAGPRSAGKTAALRRLVATVLEAGAGAAYVDGAGTLTPAAWIQGRLGPGAGAAPFWVVRPPEPAGVLAATDELVRSGAFGLVIAEGADWSRVPAVRLQRLARDTGAALVAVVARAGKVPLAGLRVQFASEPGSRVYRVRVRGQRAREVSYAQELPYRLPGDSGSADRRGLESEPRYRP</sequence>
<reference evidence="3 4" key="1">
    <citation type="submission" date="2020-01" db="EMBL/GenBank/DDBJ databases">
        <title>Genomes assembled from Gulf of Kutch pelagic sediment metagenomes.</title>
        <authorList>
            <person name="Chandrashekar M."/>
            <person name="Mahajan M.S."/>
            <person name="Dave K.J."/>
            <person name="Vatsa P."/>
            <person name="Nathani N.M."/>
        </authorList>
    </citation>
    <scope>NUCLEOTIDE SEQUENCE [LARGE SCALE GENOMIC DNA]</scope>
    <source>
        <strain evidence="3">KS3-K002</strain>
    </source>
</reference>
<name>A0AAE4ZA04_9BACT</name>
<dbReference type="Gene3D" id="3.40.50.300">
    <property type="entry name" value="P-loop containing nucleotide triphosphate hydrolases"/>
    <property type="match status" value="1"/>
</dbReference>
<evidence type="ECO:0000313" key="3">
    <source>
        <dbReference type="EMBL" id="NIR76054.1"/>
    </source>
</evidence>
<feature type="region of interest" description="Disordered" evidence="1">
    <location>
        <begin position="212"/>
        <end position="234"/>
    </location>
</feature>
<protein>
    <recommendedName>
        <fullName evidence="2">RecA-like N-terminal domain-containing protein</fullName>
    </recommendedName>
</protein>
<dbReference type="SUPFAM" id="SSF52540">
    <property type="entry name" value="P-loop containing nucleoside triphosphate hydrolases"/>
    <property type="match status" value="1"/>
</dbReference>
<organism evidence="3 4">
    <name type="scientific">Candidatus Kutchimonas denitrificans</name>
    <dbReference type="NCBI Taxonomy" id="3056748"/>
    <lineage>
        <taxon>Bacteria</taxon>
        <taxon>Pseudomonadati</taxon>
        <taxon>Gemmatimonadota</taxon>
        <taxon>Gemmatimonadia</taxon>
        <taxon>Candidatus Palauibacterales</taxon>
        <taxon>Candidatus Palauibacteraceae</taxon>
        <taxon>Candidatus Kutchimonas</taxon>
    </lineage>
</organism>